<dbReference type="Pfam" id="PF00400">
    <property type="entry name" value="WD40"/>
    <property type="match status" value="7"/>
</dbReference>
<dbReference type="InterPro" id="IPR036285">
    <property type="entry name" value="PRP4-like_sf"/>
</dbReference>
<dbReference type="Gene3D" id="2.130.10.10">
    <property type="entry name" value="YVTN repeat-like/Quinoprotein amine dehydrogenase"/>
    <property type="match status" value="2"/>
</dbReference>
<feature type="domain" description="Pre-mRNA processing factor 4 (PRP4)-like" evidence="5">
    <location>
        <begin position="90"/>
        <end position="139"/>
    </location>
</feature>
<dbReference type="InterPro" id="IPR014906">
    <property type="entry name" value="PRP4-like"/>
</dbReference>
<reference evidence="6" key="1">
    <citation type="submission" date="2022-07" db="EMBL/GenBank/DDBJ databases">
        <title>Phylogenomic reconstructions and comparative analyses of Kickxellomycotina fungi.</title>
        <authorList>
            <person name="Reynolds N.K."/>
            <person name="Stajich J.E."/>
            <person name="Barry K."/>
            <person name="Grigoriev I.V."/>
            <person name="Crous P."/>
            <person name="Smith M.E."/>
        </authorList>
    </citation>
    <scope>NUCLEOTIDE SEQUENCE</scope>
    <source>
        <strain evidence="6">NBRC 105414</strain>
    </source>
</reference>
<evidence type="ECO:0000256" key="4">
    <source>
        <dbReference type="SAM" id="MobiDB-lite"/>
    </source>
</evidence>
<keyword evidence="2" id="KW-0677">Repeat</keyword>
<evidence type="ECO:0000313" key="6">
    <source>
        <dbReference type="EMBL" id="KAJ2785694.1"/>
    </source>
</evidence>
<dbReference type="SMART" id="SM00320">
    <property type="entry name" value="WD40"/>
    <property type="match status" value="7"/>
</dbReference>
<keyword evidence="1 3" id="KW-0853">WD repeat</keyword>
<proteinExistence type="predicted"/>
<feature type="repeat" description="WD" evidence="3">
    <location>
        <begin position="404"/>
        <end position="445"/>
    </location>
</feature>
<dbReference type="Gene3D" id="4.10.280.110">
    <property type="entry name" value="Pre-mRNA processing factor 4 domain"/>
    <property type="match status" value="1"/>
</dbReference>
<dbReference type="PANTHER" id="PTHR19846">
    <property type="entry name" value="WD40 REPEAT PROTEIN"/>
    <property type="match status" value="1"/>
</dbReference>
<dbReference type="EMBL" id="JANBUL010000008">
    <property type="protein sequence ID" value="KAJ2785694.1"/>
    <property type="molecule type" value="Genomic_DNA"/>
</dbReference>
<protein>
    <recommendedName>
        <fullName evidence="5">Pre-mRNA processing factor 4 (PRP4)-like domain-containing protein</fullName>
    </recommendedName>
</protein>
<dbReference type="GO" id="GO:0030621">
    <property type="term" value="F:U4 snRNA binding"/>
    <property type="evidence" value="ECO:0007669"/>
    <property type="project" value="TreeGrafter"/>
</dbReference>
<evidence type="ECO:0000259" key="5">
    <source>
        <dbReference type="SMART" id="SM00500"/>
    </source>
</evidence>
<feature type="repeat" description="WD" evidence="3">
    <location>
        <begin position="320"/>
        <end position="361"/>
    </location>
</feature>
<feature type="region of interest" description="Disordered" evidence="4">
    <location>
        <begin position="134"/>
        <end position="170"/>
    </location>
</feature>
<organism evidence="6 7">
    <name type="scientific">Coemansia javaensis</name>
    <dbReference type="NCBI Taxonomy" id="2761396"/>
    <lineage>
        <taxon>Eukaryota</taxon>
        <taxon>Fungi</taxon>
        <taxon>Fungi incertae sedis</taxon>
        <taxon>Zoopagomycota</taxon>
        <taxon>Kickxellomycotina</taxon>
        <taxon>Kickxellomycetes</taxon>
        <taxon>Kickxellales</taxon>
        <taxon>Kickxellaceae</taxon>
        <taxon>Coemansia</taxon>
    </lineage>
</organism>
<feature type="compositionally biased region" description="Low complexity" evidence="4">
    <location>
        <begin position="134"/>
        <end position="147"/>
    </location>
</feature>
<keyword evidence="7" id="KW-1185">Reference proteome</keyword>
<dbReference type="PANTHER" id="PTHR19846:SF0">
    <property type="entry name" value="PRE-MRNA PROCESSING FACTOR 4"/>
    <property type="match status" value="1"/>
</dbReference>
<dbReference type="SUPFAM" id="SSF50978">
    <property type="entry name" value="WD40 repeat-like"/>
    <property type="match status" value="1"/>
</dbReference>
<dbReference type="SMART" id="SM00500">
    <property type="entry name" value="SFM"/>
    <property type="match status" value="1"/>
</dbReference>
<dbReference type="InterPro" id="IPR001680">
    <property type="entry name" value="WD40_rpt"/>
</dbReference>
<dbReference type="InterPro" id="IPR019775">
    <property type="entry name" value="WD40_repeat_CS"/>
</dbReference>
<dbReference type="InterPro" id="IPR036322">
    <property type="entry name" value="WD40_repeat_dom_sf"/>
</dbReference>
<dbReference type="Pfam" id="PF08799">
    <property type="entry name" value="PRP4"/>
    <property type="match status" value="1"/>
</dbReference>
<dbReference type="PRINTS" id="PR00320">
    <property type="entry name" value="GPROTEINBRPT"/>
</dbReference>
<evidence type="ECO:0000256" key="3">
    <source>
        <dbReference type="PROSITE-ProRule" id="PRU00221"/>
    </source>
</evidence>
<evidence type="ECO:0000256" key="1">
    <source>
        <dbReference type="ARBA" id="ARBA00022574"/>
    </source>
</evidence>
<dbReference type="OrthoDB" id="540662at2759"/>
<evidence type="ECO:0000313" key="7">
    <source>
        <dbReference type="Proteomes" id="UP001140217"/>
    </source>
</evidence>
<feature type="repeat" description="WD" evidence="3">
    <location>
        <begin position="227"/>
        <end position="268"/>
    </location>
</feature>
<dbReference type="AlphaFoldDB" id="A0A9W8HPR8"/>
<dbReference type="Proteomes" id="UP001140217">
    <property type="component" value="Unassembled WGS sequence"/>
</dbReference>
<sequence>MGAPGERERIHFGSLERDAVAYAKRKRDEDGASGDGRLERAAVDIDLDLIEEAADDGEDRLLSGEALETRRRAMAEFERKRVARSIAVPTNDAQVKEALRKHGHPICLFGEDPGDRRSRLRYILSKLAVAKSAAPGAAQSAASSDAEGAGGKEEDDDDDEGPEEEFYTEGSERLLQARQRIARYSLARARSRLEQQRADCTADLAAVRRGRQDLIRSLASYTIAGSQVGDARPLARVLFAPDAQRVLTGSWSGAIALWDIPACRQVRTYRGHTDRIGGLSFHPQAGHSPEGAGVADFASGSADNSILLWSLDKDTPVGSLRGHQNRVVHVGHHPSGDYLGSASYDGSWRLWDIATEGELLLQEGHSREVFALRFQCDGSLVATAGLDGVGRVWDLRSGRSVMVLEGHAREIFALDWSPNGHQLATGSADSTVRIFDLRKLSTIQVIPAHKSMVTDVRFFHAHGPAAPGSGQYLASASNDGLINIWTAGDWKLQKTLAGHVGKVLGVDIAPDGSHIVSSGYDKTFKLWAPEDAI</sequence>
<feature type="compositionally biased region" description="Acidic residues" evidence="4">
    <location>
        <begin position="153"/>
        <end position="167"/>
    </location>
</feature>
<name>A0A9W8HPR8_9FUNG</name>
<comment type="caution">
    <text evidence="6">The sequence shown here is derived from an EMBL/GenBank/DDBJ whole genome shotgun (WGS) entry which is preliminary data.</text>
</comment>
<gene>
    <name evidence="6" type="ORF">H4R18_000385</name>
</gene>
<dbReference type="PROSITE" id="PS00678">
    <property type="entry name" value="WD_REPEATS_1"/>
    <property type="match status" value="1"/>
</dbReference>
<dbReference type="GO" id="GO:0000398">
    <property type="term" value="P:mRNA splicing, via spliceosome"/>
    <property type="evidence" value="ECO:0007669"/>
    <property type="project" value="TreeGrafter"/>
</dbReference>
<dbReference type="PROSITE" id="PS50082">
    <property type="entry name" value="WD_REPEATS_2"/>
    <property type="match status" value="6"/>
</dbReference>
<dbReference type="PROSITE" id="PS50294">
    <property type="entry name" value="WD_REPEATS_REGION"/>
    <property type="match status" value="4"/>
</dbReference>
<accession>A0A9W8HPR8</accession>
<dbReference type="InterPro" id="IPR015943">
    <property type="entry name" value="WD40/YVTN_repeat-like_dom_sf"/>
</dbReference>
<dbReference type="SUPFAM" id="SSF158230">
    <property type="entry name" value="PRP4-like"/>
    <property type="match status" value="1"/>
</dbReference>
<feature type="repeat" description="WD" evidence="3">
    <location>
        <begin position="496"/>
        <end position="533"/>
    </location>
</feature>
<dbReference type="CDD" id="cd00200">
    <property type="entry name" value="WD40"/>
    <property type="match status" value="1"/>
</dbReference>
<feature type="repeat" description="WD" evidence="3">
    <location>
        <begin position="269"/>
        <end position="319"/>
    </location>
</feature>
<dbReference type="InterPro" id="IPR020472">
    <property type="entry name" value="WD40_PAC1"/>
</dbReference>
<evidence type="ECO:0000256" key="2">
    <source>
        <dbReference type="ARBA" id="ARBA00022737"/>
    </source>
</evidence>
<feature type="repeat" description="WD" evidence="3">
    <location>
        <begin position="362"/>
        <end position="403"/>
    </location>
</feature>
<dbReference type="GO" id="GO:0046540">
    <property type="term" value="C:U4/U6 x U5 tri-snRNP complex"/>
    <property type="evidence" value="ECO:0007669"/>
    <property type="project" value="TreeGrafter"/>
</dbReference>
<dbReference type="FunFam" id="2.130.10.10:FF:000411">
    <property type="entry name" value="U4/U6 small nuclear ribonucleoprotein Prp4"/>
    <property type="match status" value="1"/>
</dbReference>
<dbReference type="GO" id="GO:0017070">
    <property type="term" value="F:U6 snRNA binding"/>
    <property type="evidence" value="ECO:0007669"/>
    <property type="project" value="TreeGrafter"/>
</dbReference>